<feature type="transmembrane region" description="Helical" evidence="8">
    <location>
        <begin position="6"/>
        <end position="25"/>
    </location>
</feature>
<keyword evidence="6 8" id="KW-0472">Membrane</keyword>
<feature type="transmembrane region" description="Helical" evidence="8">
    <location>
        <begin position="312"/>
        <end position="337"/>
    </location>
</feature>
<reference evidence="9 10" key="1">
    <citation type="submission" date="2019-02" db="EMBL/GenBank/DDBJ databases">
        <title>Bacterial novel species Emticicia sp. 17J42-9 isolated from soil.</title>
        <authorList>
            <person name="Jung H.-Y."/>
        </authorList>
    </citation>
    <scope>NUCLEOTIDE SEQUENCE [LARGE SCALE GENOMIC DNA]</scope>
    <source>
        <strain evidence="9 10">17J42-9</strain>
    </source>
</reference>
<dbReference type="InterPro" id="IPR001734">
    <property type="entry name" value="Na/solute_symporter"/>
</dbReference>
<evidence type="ECO:0000313" key="10">
    <source>
        <dbReference type="Proteomes" id="UP000293162"/>
    </source>
</evidence>
<dbReference type="InterPro" id="IPR050277">
    <property type="entry name" value="Sodium:Solute_Symporter"/>
</dbReference>
<evidence type="ECO:0000256" key="4">
    <source>
        <dbReference type="ARBA" id="ARBA00022692"/>
    </source>
</evidence>
<feature type="transmembrane region" description="Helical" evidence="8">
    <location>
        <begin position="37"/>
        <end position="56"/>
    </location>
</feature>
<evidence type="ECO:0000256" key="6">
    <source>
        <dbReference type="ARBA" id="ARBA00023136"/>
    </source>
</evidence>
<dbReference type="EMBL" id="SEWF01000018">
    <property type="protein sequence ID" value="RYU95052.1"/>
    <property type="molecule type" value="Genomic_DNA"/>
</dbReference>
<protein>
    <submittedName>
        <fullName evidence="9">Sodium:solute symporter</fullName>
    </submittedName>
</protein>
<dbReference type="RefSeq" id="WP_130021498.1">
    <property type="nucleotide sequence ID" value="NZ_SEWF01000018.1"/>
</dbReference>
<accession>A0A4Q5LZ09</accession>
<feature type="transmembrane region" description="Helical" evidence="8">
    <location>
        <begin position="260"/>
        <end position="286"/>
    </location>
</feature>
<evidence type="ECO:0000256" key="3">
    <source>
        <dbReference type="ARBA" id="ARBA00022448"/>
    </source>
</evidence>
<dbReference type="GO" id="GO:0022857">
    <property type="term" value="F:transmembrane transporter activity"/>
    <property type="evidence" value="ECO:0007669"/>
    <property type="project" value="InterPro"/>
</dbReference>
<keyword evidence="10" id="KW-1185">Reference proteome</keyword>
<evidence type="ECO:0000256" key="8">
    <source>
        <dbReference type="SAM" id="Phobius"/>
    </source>
</evidence>
<proteinExistence type="inferred from homology"/>
<dbReference type="AlphaFoldDB" id="A0A4Q5LZ09"/>
<dbReference type="OrthoDB" id="9789704at2"/>
<dbReference type="Proteomes" id="UP000293162">
    <property type="component" value="Unassembled WGS sequence"/>
</dbReference>
<evidence type="ECO:0000256" key="2">
    <source>
        <dbReference type="ARBA" id="ARBA00006434"/>
    </source>
</evidence>
<keyword evidence="5 8" id="KW-1133">Transmembrane helix</keyword>
<dbReference type="Gene3D" id="1.20.1730.10">
    <property type="entry name" value="Sodium/glucose cotransporter"/>
    <property type="match status" value="1"/>
</dbReference>
<dbReference type="NCBIfam" id="TIGR00813">
    <property type="entry name" value="sss"/>
    <property type="match status" value="1"/>
</dbReference>
<feature type="transmembrane region" description="Helical" evidence="8">
    <location>
        <begin position="115"/>
        <end position="140"/>
    </location>
</feature>
<evidence type="ECO:0000256" key="5">
    <source>
        <dbReference type="ARBA" id="ARBA00022989"/>
    </source>
</evidence>
<evidence type="ECO:0000256" key="1">
    <source>
        <dbReference type="ARBA" id="ARBA00004141"/>
    </source>
</evidence>
<name>A0A4Q5LZ09_9BACT</name>
<gene>
    <name evidence="9" type="ORF">EWM59_13445</name>
</gene>
<keyword evidence="4 8" id="KW-0812">Transmembrane</keyword>
<dbReference type="PANTHER" id="PTHR48086">
    <property type="entry name" value="SODIUM/PROLINE SYMPORTER-RELATED"/>
    <property type="match status" value="1"/>
</dbReference>
<feature type="transmembrane region" description="Helical" evidence="8">
    <location>
        <begin position="358"/>
        <end position="375"/>
    </location>
</feature>
<comment type="subcellular location">
    <subcellularLocation>
        <location evidence="1">Membrane</location>
        <topology evidence="1">Multi-pass membrane protein</topology>
    </subcellularLocation>
</comment>
<keyword evidence="3" id="KW-0813">Transport</keyword>
<feature type="transmembrane region" description="Helical" evidence="8">
    <location>
        <begin position="436"/>
        <end position="454"/>
    </location>
</feature>
<comment type="similarity">
    <text evidence="2 7">Belongs to the sodium:solute symporter (SSF) (TC 2.A.21) family.</text>
</comment>
<feature type="transmembrane region" description="Helical" evidence="8">
    <location>
        <begin position="387"/>
        <end position="405"/>
    </location>
</feature>
<comment type="caution">
    <text evidence="9">The sequence shown here is derived from an EMBL/GenBank/DDBJ whole genome shotgun (WGS) entry which is preliminary data.</text>
</comment>
<feature type="transmembrane region" description="Helical" evidence="8">
    <location>
        <begin position="412"/>
        <end position="430"/>
    </location>
</feature>
<dbReference type="PROSITE" id="PS50283">
    <property type="entry name" value="NA_SOLUT_SYMP_3"/>
    <property type="match status" value="1"/>
</dbReference>
<organism evidence="9 10">
    <name type="scientific">Emticicia agri</name>
    <dbReference type="NCBI Taxonomy" id="2492393"/>
    <lineage>
        <taxon>Bacteria</taxon>
        <taxon>Pseudomonadati</taxon>
        <taxon>Bacteroidota</taxon>
        <taxon>Cytophagia</taxon>
        <taxon>Cytophagales</taxon>
        <taxon>Leadbetterellaceae</taxon>
        <taxon>Emticicia</taxon>
    </lineage>
</organism>
<dbReference type="Pfam" id="PF00474">
    <property type="entry name" value="SSF"/>
    <property type="match status" value="1"/>
</dbReference>
<evidence type="ECO:0000256" key="7">
    <source>
        <dbReference type="RuleBase" id="RU362091"/>
    </source>
</evidence>
<dbReference type="GO" id="GO:0005886">
    <property type="term" value="C:plasma membrane"/>
    <property type="evidence" value="ECO:0007669"/>
    <property type="project" value="TreeGrafter"/>
</dbReference>
<dbReference type="InterPro" id="IPR038377">
    <property type="entry name" value="Na/Glc_symporter_sf"/>
</dbReference>
<feature type="transmembrane region" description="Helical" evidence="8">
    <location>
        <begin position="146"/>
        <end position="165"/>
    </location>
</feature>
<feature type="transmembrane region" description="Helical" evidence="8">
    <location>
        <begin position="221"/>
        <end position="239"/>
    </location>
</feature>
<dbReference type="PANTHER" id="PTHR48086:SF7">
    <property type="entry name" value="SODIUM-SOLUTE SYMPORTER-RELATED"/>
    <property type="match status" value="1"/>
</dbReference>
<evidence type="ECO:0000313" key="9">
    <source>
        <dbReference type="EMBL" id="RYU95052.1"/>
    </source>
</evidence>
<sequence>MLLTFIILYLLGTMLVGWFASKFVKTANDFAVAGRKMPTYVVASGLFATWFGSETVMGASSEFIENGLIGVIEDPFGASLCLLLIGLFFARPLYKLNILTFSDYFSIRYNKNVEWISALFLIPSYFSWIAAQLVALAIVLQAIAGIPFIYGILICASVVVFYTYVGGMWSVAITDTVQTAIIIIGLLILMVELVSQIGGWGQMFARTPPDFFRFTPKEHSFVNWVTYFGAWITIGWGSIPQQDVFQRVLSSKSEKVAVRGAYWSAFMYLSIACMPLVIALCGSLIYPDIKEGDSQMTIPALVLRHSGLGMQILFFGALLSAILSTCSGAILAPATVVGENLLRPLYGEKISDKRLLQVMRLSVIGITVISVILSLNKSEIYELVGESSSLSLVALFTPLVAGLYWKRATALGAILSMVAGTGVWLYLEFYPTEIPGMIWGLLASITGMLVGSFIKKDDKVSVS</sequence>
<feature type="transmembrane region" description="Helical" evidence="8">
    <location>
        <begin position="76"/>
        <end position="94"/>
    </location>
</feature>
<dbReference type="CDD" id="cd11474">
    <property type="entry name" value="SLC5sbd_CHT"/>
    <property type="match status" value="1"/>
</dbReference>
<feature type="transmembrane region" description="Helical" evidence="8">
    <location>
        <begin position="177"/>
        <end position="201"/>
    </location>
</feature>